<keyword evidence="3" id="KW-1185">Reference proteome</keyword>
<comment type="caution">
    <text evidence="1">The sequence shown here is derived from an EMBL/GenBank/DDBJ whole genome shotgun (WGS) entry which is preliminary data.</text>
</comment>
<dbReference type="Proteomes" id="UP000663877">
    <property type="component" value="Unassembled WGS sequence"/>
</dbReference>
<name>A0A815C911_9BILA</name>
<dbReference type="EMBL" id="CAJNOI010000443">
    <property type="protein sequence ID" value="CAF1280266.1"/>
    <property type="molecule type" value="Genomic_DNA"/>
</dbReference>
<sequence length="101" mass="11792">MDATNIERLNHLLLENKRYLTYLKLPTTNLKTWEDILSIISPQIEFLNINSIDITFPITRFSNLKSLIISSPYGFPDEALKLIFASEQFQNLLSFQIQEKD</sequence>
<evidence type="ECO:0000313" key="1">
    <source>
        <dbReference type="EMBL" id="CAF1280266.1"/>
    </source>
</evidence>
<dbReference type="EMBL" id="CAJNOM010000795">
    <property type="protein sequence ID" value="CAF1563566.1"/>
    <property type="molecule type" value="Genomic_DNA"/>
</dbReference>
<accession>A0A815C911</accession>
<dbReference type="OrthoDB" id="10064567at2759"/>
<dbReference type="Proteomes" id="UP000663832">
    <property type="component" value="Unassembled WGS sequence"/>
</dbReference>
<reference evidence="1" key="1">
    <citation type="submission" date="2021-02" db="EMBL/GenBank/DDBJ databases">
        <authorList>
            <person name="Nowell W R."/>
        </authorList>
    </citation>
    <scope>NUCLEOTIDE SEQUENCE</scope>
</reference>
<organism evidence="1 4">
    <name type="scientific">Adineta steineri</name>
    <dbReference type="NCBI Taxonomy" id="433720"/>
    <lineage>
        <taxon>Eukaryota</taxon>
        <taxon>Metazoa</taxon>
        <taxon>Spiralia</taxon>
        <taxon>Gnathifera</taxon>
        <taxon>Rotifera</taxon>
        <taxon>Eurotatoria</taxon>
        <taxon>Bdelloidea</taxon>
        <taxon>Adinetida</taxon>
        <taxon>Adinetidae</taxon>
        <taxon>Adineta</taxon>
    </lineage>
</organism>
<protein>
    <submittedName>
        <fullName evidence="1">Uncharacterized protein</fullName>
    </submittedName>
</protein>
<proteinExistence type="predicted"/>
<evidence type="ECO:0000313" key="2">
    <source>
        <dbReference type="EMBL" id="CAF1563566.1"/>
    </source>
</evidence>
<evidence type="ECO:0000313" key="3">
    <source>
        <dbReference type="Proteomes" id="UP000663832"/>
    </source>
</evidence>
<gene>
    <name evidence="1" type="ORF">BJG266_LOCUS31163</name>
    <name evidence="2" type="ORF">QVE165_LOCUS48127</name>
</gene>
<dbReference type="AlphaFoldDB" id="A0A815C911"/>
<evidence type="ECO:0000313" key="4">
    <source>
        <dbReference type="Proteomes" id="UP000663877"/>
    </source>
</evidence>